<comment type="caution">
    <text evidence="1">The sequence shown here is derived from an EMBL/GenBank/DDBJ whole genome shotgun (WGS) entry which is preliminary data.</text>
</comment>
<dbReference type="EMBL" id="AGZP01000019">
    <property type="protein sequence ID" value="EKN09210.1"/>
    <property type="molecule type" value="Genomic_DNA"/>
</dbReference>
<dbReference type="Proteomes" id="UP000001218">
    <property type="component" value="Unassembled WGS sequence"/>
</dbReference>
<evidence type="ECO:0000313" key="1">
    <source>
        <dbReference type="EMBL" id="EKN09210.1"/>
    </source>
</evidence>
<reference evidence="1 2" key="1">
    <citation type="submission" date="2012-02" db="EMBL/GenBank/DDBJ databases">
        <title>The Genome Sequence of Parabacteroides johnsonii CL02T12C29.</title>
        <authorList>
            <consortium name="The Broad Institute Genome Sequencing Platform"/>
            <person name="Earl A."/>
            <person name="Ward D."/>
            <person name="Feldgarden M."/>
            <person name="Gevers D."/>
            <person name="Zitomersky N.L."/>
            <person name="Coyne M.J."/>
            <person name="Comstock L.E."/>
            <person name="Young S.K."/>
            <person name="Zeng Q."/>
            <person name="Gargeya S."/>
            <person name="Fitzgerald M."/>
            <person name="Haas B."/>
            <person name="Abouelleil A."/>
            <person name="Alvarado L."/>
            <person name="Arachchi H.M."/>
            <person name="Berlin A."/>
            <person name="Chapman S.B."/>
            <person name="Gearin G."/>
            <person name="Goldberg J."/>
            <person name="Griggs A."/>
            <person name="Gujja S."/>
            <person name="Hansen M."/>
            <person name="Heiman D."/>
            <person name="Howarth C."/>
            <person name="Larimer J."/>
            <person name="Lui A."/>
            <person name="MacDonald P.J.P."/>
            <person name="McCowen C."/>
            <person name="Montmayeur A."/>
            <person name="Murphy C."/>
            <person name="Neiman D."/>
            <person name="Pearson M."/>
            <person name="Priest M."/>
            <person name="Roberts A."/>
            <person name="Saif S."/>
            <person name="Shea T."/>
            <person name="Sisk P."/>
            <person name="Stolte C."/>
            <person name="Sykes S."/>
            <person name="Wortman J."/>
            <person name="Nusbaum C."/>
            <person name="Birren B."/>
        </authorList>
    </citation>
    <scope>NUCLEOTIDE SEQUENCE [LARGE SCALE GENOMIC DNA]</scope>
    <source>
        <strain evidence="1 2">CL02T12C29</strain>
    </source>
</reference>
<dbReference type="HOGENOM" id="CLU_3138749_0_0_10"/>
<dbReference type="AlphaFoldDB" id="K5ZDB5"/>
<organism evidence="1 2">
    <name type="scientific">Parabacteroides johnsonii CL02T12C29</name>
    <dbReference type="NCBI Taxonomy" id="999419"/>
    <lineage>
        <taxon>Bacteria</taxon>
        <taxon>Pseudomonadati</taxon>
        <taxon>Bacteroidota</taxon>
        <taxon>Bacteroidia</taxon>
        <taxon>Bacteroidales</taxon>
        <taxon>Tannerellaceae</taxon>
        <taxon>Parabacteroides</taxon>
    </lineage>
</organism>
<accession>K5ZDB5</accession>
<protein>
    <submittedName>
        <fullName evidence="1">Uncharacterized protein</fullName>
    </submittedName>
</protein>
<name>K5ZDB5_9BACT</name>
<gene>
    <name evidence="1" type="ORF">HMPREF1077_02427</name>
</gene>
<evidence type="ECO:0000313" key="2">
    <source>
        <dbReference type="Proteomes" id="UP000001218"/>
    </source>
</evidence>
<sequence>MLINKRTINCNLSIQYTILNFIVFLYGNNALFDKYICFFKLEYVIIVCI</sequence>
<proteinExistence type="predicted"/>